<accession>A0A1I2ES41</accession>
<organism evidence="1 2">
    <name type="scientific">Alteribacillus iranensis</name>
    <dbReference type="NCBI Taxonomy" id="930128"/>
    <lineage>
        <taxon>Bacteria</taxon>
        <taxon>Bacillati</taxon>
        <taxon>Bacillota</taxon>
        <taxon>Bacilli</taxon>
        <taxon>Bacillales</taxon>
        <taxon>Bacillaceae</taxon>
        <taxon>Alteribacillus</taxon>
    </lineage>
</organism>
<gene>
    <name evidence="1" type="ORF">SAMN05192532_106225</name>
</gene>
<dbReference type="AlphaFoldDB" id="A0A1I2ES41"/>
<dbReference type="PIRSF" id="PIRSF012562">
    <property type="entry name" value="UCP012562"/>
    <property type="match status" value="1"/>
</dbReference>
<evidence type="ECO:0000313" key="2">
    <source>
        <dbReference type="Proteomes" id="UP000199516"/>
    </source>
</evidence>
<protein>
    <submittedName>
        <fullName evidence="1">Uncharacterized protein YtpQ, UPF0354 family</fullName>
    </submittedName>
</protein>
<name>A0A1I2ES41_9BACI</name>
<dbReference type="Proteomes" id="UP000199516">
    <property type="component" value="Unassembled WGS sequence"/>
</dbReference>
<evidence type="ECO:0000313" key="1">
    <source>
        <dbReference type="EMBL" id="SFE95649.1"/>
    </source>
</evidence>
<dbReference type="RefSeq" id="WP_091663042.1">
    <property type="nucleotide sequence ID" value="NZ_FONT01000006.1"/>
</dbReference>
<sequence length="265" mass="30547">MDTNKFRKELEQRLRGPNRSFSFDEEKAIMRVEHIALKKGMDLDINKLLAKNTENKEKALEEAARIIQSSFEVMEKEVKITGKEKYIFPVVRSTSFPTKTKDGKELLFSEHTAETRIYYALDLGEAYTMLERETVEKEGYTAEQISEAALFNIRAMDVSYKSDEVAGNTFYFVNTNDGYDASRILNEKFIEMMAGKIKGEMAISVPHQDVLIIADIRNKTGYDILGQMTFRFYSDGRVPITALPFLYENNKLEPIFILARKKPEK</sequence>
<dbReference type="Pfam" id="PF07285">
    <property type="entry name" value="DUF1444"/>
    <property type="match status" value="1"/>
</dbReference>
<dbReference type="STRING" id="930128.SAMN05192532_106225"/>
<reference evidence="1 2" key="1">
    <citation type="submission" date="2016-10" db="EMBL/GenBank/DDBJ databases">
        <authorList>
            <person name="de Groot N.N."/>
        </authorList>
    </citation>
    <scope>NUCLEOTIDE SEQUENCE [LARGE SCALE GENOMIC DNA]</scope>
    <source>
        <strain evidence="1 2">DSM 23995</strain>
    </source>
</reference>
<dbReference type="InterPro" id="IPR010838">
    <property type="entry name" value="DUF1444"/>
</dbReference>
<dbReference type="EMBL" id="FONT01000006">
    <property type="protein sequence ID" value="SFE95649.1"/>
    <property type="molecule type" value="Genomic_DNA"/>
</dbReference>
<dbReference type="OrthoDB" id="154553at2"/>
<dbReference type="NCBIfam" id="NF010189">
    <property type="entry name" value="PRK13668.1"/>
    <property type="match status" value="1"/>
</dbReference>
<keyword evidence="2" id="KW-1185">Reference proteome</keyword>
<proteinExistence type="predicted"/>